<name>A0A9X0D106_9CNID</name>
<evidence type="ECO:0000313" key="2">
    <source>
        <dbReference type="EMBL" id="KAJ7382875.1"/>
    </source>
</evidence>
<dbReference type="AlphaFoldDB" id="A0A9X0D106"/>
<dbReference type="EMBL" id="MU825912">
    <property type="protein sequence ID" value="KAJ7382875.1"/>
    <property type="molecule type" value="Genomic_DNA"/>
</dbReference>
<feature type="compositionally biased region" description="Gly residues" evidence="1">
    <location>
        <begin position="1"/>
        <end position="13"/>
    </location>
</feature>
<keyword evidence="3" id="KW-1185">Reference proteome</keyword>
<protein>
    <submittedName>
        <fullName evidence="2">Uncharacterized protein</fullName>
    </submittedName>
</protein>
<accession>A0A9X0D106</accession>
<dbReference type="Proteomes" id="UP001163046">
    <property type="component" value="Unassembled WGS sequence"/>
</dbReference>
<comment type="caution">
    <text evidence="2">The sequence shown here is derived from an EMBL/GenBank/DDBJ whole genome shotgun (WGS) entry which is preliminary data.</text>
</comment>
<reference evidence="2" key="1">
    <citation type="submission" date="2023-01" db="EMBL/GenBank/DDBJ databases">
        <title>Genome assembly of the deep-sea coral Lophelia pertusa.</title>
        <authorList>
            <person name="Herrera S."/>
            <person name="Cordes E."/>
        </authorList>
    </citation>
    <scope>NUCLEOTIDE SEQUENCE</scope>
    <source>
        <strain evidence="2">USNM1676648</strain>
        <tissue evidence="2">Polyp</tissue>
    </source>
</reference>
<evidence type="ECO:0000256" key="1">
    <source>
        <dbReference type="SAM" id="MobiDB-lite"/>
    </source>
</evidence>
<organism evidence="2 3">
    <name type="scientific">Desmophyllum pertusum</name>
    <dbReference type="NCBI Taxonomy" id="174260"/>
    <lineage>
        <taxon>Eukaryota</taxon>
        <taxon>Metazoa</taxon>
        <taxon>Cnidaria</taxon>
        <taxon>Anthozoa</taxon>
        <taxon>Hexacorallia</taxon>
        <taxon>Scleractinia</taxon>
        <taxon>Caryophylliina</taxon>
        <taxon>Caryophylliidae</taxon>
        <taxon>Desmophyllum</taxon>
    </lineage>
</organism>
<proteinExistence type="predicted"/>
<sequence>MFITGNGTGGESIYGGTLNERLKFESNNDIGRNTRNLRRRGKQNNSGSDSEGQEENGNILRSNREEEEKEESAISEARLHLNSAARNSRSGTREYEEDDNTGGMQVCD</sequence>
<evidence type="ECO:0000313" key="3">
    <source>
        <dbReference type="Proteomes" id="UP001163046"/>
    </source>
</evidence>
<gene>
    <name evidence="2" type="ORF">OS493_032245</name>
</gene>
<feature type="region of interest" description="Disordered" evidence="1">
    <location>
        <begin position="1"/>
        <end position="108"/>
    </location>
</feature>
<feature type="compositionally biased region" description="Polar residues" evidence="1">
    <location>
        <begin position="43"/>
        <end position="61"/>
    </location>
</feature>